<comment type="subunit">
    <text evidence="9">Homohexamer.</text>
</comment>
<comment type="similarity">
    <text evidence="9">Belongs to the bacterial CoaD family.</text>
</comment>
<keyword evidence="5 9" id="KW-0067">ATP-binding</keyword>
<dbReference type="PRINTS" id="PR01020">
    <property type="entry name" value="LPSBIOSNTHSS"/>
</dbReference>
<evidence type="ECO:0000256" key="1">
    <source>
        <dbReference type="ARBA" id="ARBA00022490"/>
    </source>
</evidence>
<dbReference type="NCBIfam" id="TIGR00125">
    <property type="entry name" value="cyt_tran_rel"/>
    <property type="match status" value="1"/>
</dbReference>
<comment type="caution">
    <text evidence="11">The sequence shown here is derived from an EMBL/GenBank/DDBJ whole genome shotgun (WGS) entry which is preliminary data.</text>
</comment>
<comment type="cofactor">
    <cofactor evidence="9">
        <name>Mg(2+)</name>
        <dbReference type="ChEBI" id="CHEBI:18420"/>
    </cofactor>
</comment>
<protein>
    <recommendedName>
        <fullName evidence="9">Phosphopantetheine adenylyltransferase</fullName>
        <ecNumber evidence="9">2.7.7.3</ecNumber>
    </recommendedName>
    <alternativeName>
        <fullName evidence="9">Dephospho-CoA pyrophosphorylase</fullName>
    </alternativeName>
    <alternativeName>
        <fullName evidence="9">Pantetheine-phosphate adenylyltransferase</fullName>
        <shortName evidence="9">PPAT</shortName>
    </alternativeName>
</protein>
<keyword evidence="6 9" id="KW-0460">Magnesium</keyword>
<dbReference type="PANTHER" id="PTHR21342:SF1">
    <property type="entry name" value="PHOSPHOPANTETHEINE ADENYLYLTRANSFERASE"/>
    <property type="match status" value="1"/>
</dbReference>
<dbReference type="SUPFAM" id="SSF52374">
    <property type="entry name" value="Nucleotidylyl transferase"/>
    <property type="match status" value="1"/>
</dbReference>
<feature type="binding site" evidence="9">
    <location>
        <position position="75"/>
    </location>
    <ligand>
        <name>substrate</name>
    </ligand>
</feature>
<evidence type="ECO:0000259" key="10">
    <source>
        <dbReference type="Pfam" id="PF01467"/>
    </source>
</evidence>
<gene>
    <name evidence="9 11" type="primary">coaD</name>
    <name evidence="11" type="ORF">V6E02_07105</name>
</gene>
<feature type="binding site" evidence="9">
    <location>
        <begin position="11"/>
        <end position="12"/>
    </location>
    <ligand>
        <name>ATP</name>
        <dbReference type="ChEBI" id="CHEBI:30616"/>
    </ligand>
</feature>
<evidence type="ECO:0000256" key="7">
    <source>
        <dbReference type="ARBA" id="ARBA00022993"/>
    </source>
</evidence>
<dbReference type="HAMAP" id="MF_00151">
    <property type="entry name" value="PPAT_bact"/>
    <property type="match status" value="1"/>
</dbReference>
<feature type="binding site" evidence="9">
    <location>
        <position position="19"/>
    </location>
    <ligand>
        <name>ATP</name>
        <dbReference type="ChEBI" id="CHEBI:30616"/>
    </ligand>
</feature>
<evidence type="ECO:0000256" key="9">
    <source>
        <dbReference type="HAMAP-Rule" id="MF_00151"/>
    </source>
</evidence>
<evidence type="ECO:0000256" key="6">
    <source>
        <dbReference type="ARBA" id="ARBA00022842"/>
    </source>
</evidence>
<dbReference type="CDD" id="cd02163">
    <property type="entry name" value="PPAT"/>
    <property type="match status" value="1"/>
</dbReference>
<evidence type="ECO:0000256" key="8">
    <source>
        <dbReference type="ARBA" id="ARBA00029346"/>
    </source>
</evidence>
<name>A0ABV0EHW1_9BURK</name>
<evidence type="ECO:0000256" key="5">
    <source>
        <dbReference type="ARBA" id="ARBA00022840"/>
    </source>
</evidence>
<proteinExistence type="inferred from homology"/>
<feature type="binding site" evidence="9">
    <location>
        <position position="43"/>
    </location>
    <ligand>
        <name>substrate</name>
    </ligand>
</feature>
<dbReference type="GO" id="GO:0004595">
    <property type="term" value="F:pantetheine-phosphate adenylyltransferase activity"/>
    <property type="evidence" value="ECO:0007669"/>
    <property type="project" value="UniProtKB-EC"/>
</dbReference>
<feature type="domain" description="Cytidyltransferase-like" evidence="10">
    <location>
        <begin position="7"/>
        <end position="135"/>
    </location>
</feature>
<accession>A0ABV0EHW1</accession>
<sequence length="160" mass="17996">MNPRKIVYPGSFDPITRGHEDLVRRAAKLFDEVIVGVAESPNKRPFFSLEERVDMAREALAEVPGVRVVGFSGLLMKFLEEQDATVVLRGLRAVSDFEYELQLAGMNRKLNPAVETLFLTPSEQYMFVSASLVREIARLGGDVSEFVHPLINSRLSARMR</sequence>
<dbReference type="InterPro" id="IPR014729">
    <property type="entry name" value="Rossmann-like_a/b/a_fold"/>
</dbReference>
<evidence type="ECO:0000313" key="12">
    <source>
        <dbReference type="Proteomes" id="UP001482231"/>
    </source>
</evidence>
<keyword evidence="4 9" id="KW-0547">Nucleotide-binding</keyword>
<reference evidence="11 12" key="1">
    <citation type="submission" date="2024-02" db="EMBL/GenBank/DDBJ databases">
        <title>New thermophilic sulfur-oxidizing bacteria from a hot springs of the Uzon caldera (Kamchatka, Russia).</title>
        <authorList>
            <person name="Dukat A.M."/>
            <person name="Elcheninov A.G."/>
            <person name="Frolov E.N."/>
        </authorList>
    </citation>
    <scope>NUCLEOTIDE SEQUENCE [LARGE SCALE GENOMIC DNA]</scope>
    <source>
        <strain evidence="11 12">AK1</strain>
    </source>
</reference>
<keyword evidence="7 9" id="KW-0173">Coenzyme A biosynthesis</keyword>
<dbReference type="InterPro" id="IPR004821">
    <property type="entry name" value="Cyt_trans-like"/>
</dbReference>
<feature type="binding site" evidence="9">
    <location>
        <position position="89"/>
    </location>
    <ligand>
        <name>substrate</name>
    </ligand>
</feature>
<dbReference type="EC" id="2.7.7.3" evidence="9"/>
<evidence type="ECO:0000313" key="11">
    <source>
        <dbReference type="EMBL" id="MEO1766974.1"/>
    </source>
</evidence>
<evidence type="ECO:0000256" key="3">
    <source>
        <dbReference type="ARBA" id="ARBA00022695"/>
    </source>
</evidence>
<dbReference type="EMBL" id="JBAJEX010000004">
    <property type="protein sequence ID" value="MEO1766974.1"/>
    <property type="molecule type" value="Genomic_DNA"/>
</dbReference>
<dbReference type="NCBIfam" id="TIGR01510">
    <property type="entry name" value="coaD_prev_kdtB"/>
    <property type="match status" value="1"/>
</dbReference>
<organism evidence="11 12">
    <name type="scientific">Thiobacter aerophilum</name>
    <dbReference type="NCBI Taxonomy" id="3121275"/>
    <lineage>
        <taxon>Bacteria</taxon>
        <taxon>Pseudomonadati</taxon>
        <taxon>Pseudomonadota</taxon>
        <taxon>Betaproteobacteria</taxon>
        <taxon>Burkholderiales</taxon>
        <taxon>Thiobacteraceae</taxon>
        <taxon>Thiobacter</taxon>
    </lineage>
</organism>
<evidence type="ECO:0000256" key="2">
    <source>
        <dbReference type="ARBA" id="ARBA00022679"/>
    </source>
</evidence>
<dbReference type="Proteomes" id="UP001482231">
    <property type="component" value="Unassembled WGS sequence"/>
</dbReference>
<evidence type="ECO:0000256" key="4">
    <source>
        <dbReference type="ARBA" id="ARBA00022741"/>
    </source>
</evidence>
<comment type="catalytic activity">
    <reaction evidence="8 9">
        <text>(R)-4'-phosphopantetheine + ATP + H(+) = 3'-dephospho-CoA + diphosphate</text>
        <dbReference type="Rhea" id="RHEA:19801"/>
        <dbReference type="ChEBI" id="CHEBI:15378"/>
        <dbReference type="ChEBI" id="CHEBI:30616"/>
        <dbReference type="ChEBI" id="CHEBI:33019"/>
        <dbReference type="ChEBI" id="CHEBI:57328"/>
        <dbReference type="ChEBI" id="CHEBI:61723"/>
        <dbReference type="EC" id="2.7.7.3"/>
    </reaction>
</comment>
<feature type="binding site" evidence="9">
    <location>
        <position position="100"/>
    </location>
    <ligand>
        <name>ATP</name>
        <dbReference type="ChEBI" id="CHEBI:30616"/>
    </ligand>
</feature>
<feature type="binding site" evidence="9">
    <location>
        <position position="11"/>
    </location>
    <ligand>
        <name>substrate</name>
    </ligand>
</feature>
<keyword evidence="3 9" id="KW-0548">Nucleotidyltransferase</keyword>
<keyword evidence="1 9" id="KW-0963">Cytoplasm</keyword>
<comment type="function">
    <text evidence="9">Reversibly transfers an adenylyl group from ATP to 4'-phosphopantetheine, yielding dephospho-CoA (dPCoA) and pyrophosphate.</text>
</comment>
<dbReference type="Gene3D" id="3.40.50.620">
    <property type="entry name" value="HUPs"/>
    <property type="match status" value="1"/>
</dbReference>
<feature type="binding site" evidence="9">
    <location>
        <begin position="125"/>
        <end position="131"/>
    </location>
    <ligand>
        <name>ATP</name>
        <dbReference type="ChEBI" id="CHEBI:30616"/>
    </ligand>
</feature>
<comment type="pathway">
    <text evidence="9">Cofactor biosynthesis; coenzyme A biosynthesis; CoA from (R)-pantothenate: step 4/5.</text>
</comment>
<dbReference type="RefSeq" id="WP_347308083.1">
    <property type="nucleotide sequence ID" value="NZ_JBAJEX010000004.1"/>
</dbReference>
<dbReference type="InterPro" id="IPR001980">
    <property type="entry name" value="PPAT"/>
</dbReference>
<keyword evidence="2 9" id="KW-0808">Transferase</keyword>
<dbReference type="PANTHER" id="PTHR21342">
    <property type="entry name" value="PHOSPHOPANTETHEINE ADENYLYLTRANSFERASE"/>
    <property type="match status" value="1"/>
</dbReference>
<feature type="site" description="Transition state stabilizer" evidence="9">
    <location>
        <position position="19"/>
    </location>
</feature>
<dbReference type="Pfam" id="PF01467">
    <property type="entry name" value="CTP_transf_like"/>
    <property type="match status" value="1"/>
</dbReference>
<comment type="subcellular location">
    <subcellularLocation>
        <location evidence="9">Cytoplasm</location>
    </subcellularLocation>
</comment>
<feature type="binding site" evidence="9">
    <location>
        <begin position="90"/>
        <end position="92"/>
    </location>
    <ligand>
        <name>ATP</name>
        <dbReference type="ChEBI" id="CHEBI:30616"/>
    </ligand>
</feature>
<keyword evidence="12" id="KW-1185">Reference proteome</keyword>